<sequence length="477" mass="53444">MEEKLMGKPKKHVKFFEFLTVFSTAVGITIGIGIYLKNDTSEGHLLYFTKNPYLSIGLWILVGILGMAMIMVFIEVTSVKTKSGHGTLPSWANILIGRRVGSLIALFYIFFYFPILLGLFPIFSINAMFDSLEVQSISKETQHIIAIAVGLVILILFYLINIFFRNIGKWVQTIGTFIKFIPLLVSLVIGFVVPIENNVFDKFRELKFDKFFMGILPVLFSFDGFIYAAGLQKEVSNKNVVPKALFVAMLFITIFYILEVISLFLGTNNGSVFTLFKNLLGGPIVKVLMCFIMLTALMSINGLTFVAPSFGHTVQEENLVYIGKKELRYQQIGLIQMAITVCFNLILMGVSLGVIGDPMYLLDLSSNAVSFTAFLCYISLIIAVCVNSYTKRVEVAKVKGMYYYAGFSLFLLIGSIGYIMYNFFAYSSNHKTLYSLLIIIGGTLVIWSINELLLWHKATPPAGEIKIKTPLINNVNQ</sequence>
<evidence type="ECO:0000256" key="4">
    <source>
        <dbReference type="ARBA" id="ARBA00023136"/>
    </source>
</evidence>
<feature type="transmembrane region" description="Helical" evidence="5">
    <location>
        <begin position="15"/>
        <end position="36"/>
    </location>
</feature>
<evidence type="ECO:0000313" key="7">
    <source>
        <dbReference type="Proteomes" id="UP000062963"/>
    </source>
</evidence>
<feature type="transmembrane region" description="Helical" evidence="5">
    <location>
        <begin position="100"/>
        <end position="123"/>
    </location>
</feature>
<protein>
    <submittedName>
        <fullName evidence="6">Amino acid permease</fullName>
    </submittedName>
</protein>
<dbReference type="PANTHER" id="PTHR11785:SF512">
    <property type="entry name" value="SOBREMESA, ISOFORM B"/>
    <property type="match status" value="1"/>
</dbReference>
<dbReference type="Pfam" id="PF13520">
    <property type="entry name" value="AA_permease_2"/>
    <property type="match status" value="1"/>
</dbReference>
<dbReference type="Proteomes" id="UP000062963">
    <property type="component" value="Chromosome"/>
</dbReference>
<dbReference type="KEGG" id="skn:SKUN_00135"/>
<feature type="transmembrane region" description="Helical" evidence="5">
    <location>
        <begin position="332"/>
        <end position="356"/>
    </location>
</feature>
<proteinExistence type="predicted"/>
<gene>
    <name evidence="6" type="ORF">SKUN_00135</name>
</gene>
<feature type="transmembrane region" description="Helical" evidence="5">
    <location>
        <begin position="211"/>
        <end position="232"/>
    </location>
</feature>
<reference evidence="6 7" key="1">
    <citation type="journal article" date="2015" name="Genome Announc.">
        <title>Complete Genome Sequence of Spiroplasma kunkelii Strain CR2-3x, Causal Agent of Corn Stunt Disease in Zea mays L.</title>
        <authorList>
            <person name="Davis R.E."/>
            <person name="Shao J."/>
            <person name="Dally E.L."/>
            <person name="Zhao Y."/>
            <person name="Gasparich G.E."/>
            <person name="Gaynor B.J."/>
            <person name="Athey J.C."/>
            <person name="Harrison N.A."/>
            <person name="Donofrio N."/>
        </authorList>
    </citation>
    <scope>NUCLEOTIDE SEQUENCE [LARGE SCALE GENOMIC DNA]</scope>
    <source>
        <strain evidence="6 7">CR2-3x</strain>
    </source>
</reference>
<comment type="subcellular location">
    <subcellularLocation>
        <location evidence="1">Membrane</location>
        <topology evidence="1">Multi-pass membrane protein</topology>
    </subcellularLocation>
</comment>
<organism evidence="6 7">
    <name type="scientific">Spiroplasma kunkelii CR2-3x</name>
    <dbReference type="NCBI Taxonomy" id="273035"/>
    <lineage>
        <taxon>Bacteria</taxon>
        <taxon>Bacillati</taxon>
        <taxon>Mycoplasmatota</taxon>
        <taxon>Mollicutes</taxon>
        <taxon>Entomoplasmatales</taxon>
        <taxon>Spiroplasmataceae</taxon>
        <taxon>Spiroplasma</taxon>
    </lineage>
</organism>
<dbReference type="GO" id="GO:0015179">
    <property type="term" value="F:L-amino acid transmembrane transporter activity"/>
    <property type="evidence" value="ECO:0007669"/>
    <property type="project" value="TreeGrafter"/>
</dbReference>
<evidence type="ECO:0000256" key="1">
    <source>
        <dbReference type="ARBA" id="ARBA00004141"/>
    </source>
</evidence>
<feature type="transmembrane region" description="Helical" evidence="5">
    <location>
        <begin position="401"/>
        <end position="421"/>
    </location>
</feature>
<evidence type="ECO:0000256" key="3">
    <source>
        <dbReference type="ARBA" id="ARBA00022989"/>
    </source>
</evidence>
<dbReference type="Gene3D" id="1.20.1740.10">
    <property type="entry name" value="Amino acid/polyamine transporter I"/>
    <property type="match status" value="1"/>
</dbReference>
<feature type="transmembrane region" description="Helical" evidence="5">
    <location>
        <begin position="433"/>
        <end position="455"/>
    </location>
</feature>
<name>A0A0K2JEQ1_SPIKU</name>
<feature type="transmembrane region" description="Helical" evidence="5">
    <location>
        <begin position="56"/>
        <end position="79"/>
    </location>
</feature>
<feature type="transmembrane region" description="Helical" evidence="5">
    <location>
        <begin position="244"/>
        <end position="265"/>
    </location>
</feature>
<dbReference type="InterPro" id="IPR050598">
    <property type="entry name" value="AminoAcid_Transporter"/>
</dbReference>
<accession>A0A0K2JEQ1</accession>
<feature type="transmembrane region" description="Helical" evidence="5">
    <location>
        <begin position="285"/>
        <end position="311"/>
    </location>
</feature>
<dbReference type="InterPro" id="IPR002293">
    <property type="entry name" value="AA/rel_permease1"/>
</dbReference>
<feature type="transmembrane region" description="Helical" evidence="5">
    <location>
        <begin position="368"/>
        <end position="389"/>
    </location>
</feature>
<dbReference type="STRING" id="273035.SKUN_00135"/>
<keyword evidence="7" id="KW-1185">Reference proteome</keyword>
<dbReference type="AlphaFoldDB" id="A0A0K2JEQ1"/>
<evidence type="ECO:0000256" key="5">
    <source>
        <dbReference type="SAM" id="Phobius"/>
    </source>
</evidence>
<dbReference type="GO" id="GO:0016020">
    <property type="term" value="C:membrane"/>
    <property type="evidence" value="ECO:0007669"/>
    <property type="project" value="UniProtKB-SubCell"/>
</dbReference>
<feature type="transmembrane region" description="Helical" evidence="5">
    <location>
        <begin position="143"/>
        <end position="164"/>
    </location>
</feature>
<dbReference type="PATRIC" id="fig|273035.7.peg.156"/>
<feature type="transmembrane region" description="Helical" evidence="5">
    <location>
        <begin position="176"/>
        <end position="195"/>
    </location>
</feature>
<keyword evidence="4 5" id="KW-0472">Membrane</keyword>
<evidence type="ECO:0000256" key="2">
    <source>
        <dbReference type="ARBA" id="ARBA00022692"/>
    </source>
</evidence>
<evidence type="ECO:0000313" key="6">
    <source>
        <dbReference type="EMBL" id="ALA97059.1"/>
    </source>
</evidence>
<dbReference type="EMBL" id="CP010899">
    <property type="protein sequence ID" value="ALA97059.1"/>
    <property type="molecule type" value="Genomic_DNA"/>
</dbReference>
<keyword evidence="2 5" id="KW-0812">Transmembrane</keyword>
<dbReference type="PANTHER" id="PTHR11785">
    <property type="entry name" value="AMINO ACID TRANSPORTER"/>
    <property type="match status" value="1"/>
</dbReference>
<dbReference type="PIRSF" id="PIRSF006060">
    <property type="entry name" value="AA_transporter"/>
    <property type="match status" value="1"/>
</dbReference>
<keyword evidence="3 5" id="KW-1133">Transmembrane helix</keyword>